<evidence type="ECO:0000256" key="3">
    <source>
        <dbReference type="ARBA" id="ARBA00022692"/>
    </source>
</evidence>
<feature type="transmembrane region" description="Helical" evidence="7">
    <location>
        <begin position="359"/>
        <end position="377"/>
    </location>
</feature>
<dbReference type="InterPro" id="IPR006037">
    <property type="entry name" value="RCK_C"/>
</dbReference>
<dbReference type="GO" id="GO:0006813">
    <property type="term" value="P:potassium ion transport"/>
    <property type="evidence" value="ECO:0007669"/>
    <property type="project" value="InterPro"/>
</dbReference>
<evidence type="ECO:0000256" key="5">
    <source>
        <dbReference type="ARBA" id="ARBA00022989"/>
    </source>
</evidence>
<evidence type="ECO:0000259" key="8">
    <source>
        <dbReference type="PROSITE" id="PS51202"/>
    </source>
</evidence>
<dbReference type="Proteomes" id="UP000324678">
    <property type="component" value="Chromosome"/>
</dbReference>
<dbReference type="SUPFAM" id="SSF116726">
    <property type="entry name" value="TrkA C-terminal domain-like"/>
    <property type="match status" value="1"/>
</dbReference>
<evidence type="ECO:0000313" key="10">
    <source>
        <dbReference type="Proteomes" id="UP000324678"/>
    </source>
</evidence>
<organism evidence="9 10">
    <name type="scientific">Agromyces intestinalis</name>
    <dbReference type="NCBI Taxonomy" id="2592652"/>
    <lineage>
        <taxon>Bacteria</taxon>
        <taxon>Bacillati</taxon>
        <taxon>Actinomycetota</taxon>
        <taxon>Actinomycetes</taxon>
        <taxon>Micrococcales</taxon>
        <taxon>Microbacteriaceae</taxon>
        <taxon>Agromyces</taxon>
    </lineage>
</organism>
<feature type="transmembrane region" description="Helical" evidence="7">
    <location>
        <begin position="389"/>
        <end position="408"/>
    </location>
</feature>
<keyword evidence="5 7" id="KW-1133">Transmembrane helix</keyword>
<keyword evidence="4" id="KW-0677">Repeat</keyword>
<dbReference type="GO" id="GO:0008324">
    <property type="term" value="F:monoatomic cation transmembrane transporter activity"/>
    <property type="evidence" value="ECO:0007669"/>
    <property type="project" value="InterPro"/>
</dbReference>
<dbReference type="Gene3D" id="3.30.70.1450">
    <property type="entry name" value="Regulator of K+ conductance, C-terminal domain"/>
    <property type="match status" value="1"/>
</dbReference>
<evidence type="ECO:0000256" key="4">
    <source>
        <dbReference type="ARBA" id="ARBA00022737"/>
    </source>
</evidence>
<reference evidence="9 10" key="1">
    <citation type="submission" date="2019-09" db="EMBL/GenBank/DDBJ databases">
        <title>Genome sequencing of strain KACC 19306.</title>
        <authorList>
            <person name="Heo J."/>
            <person name="Kim S.-J."/>
            <person name="Kim J.-S."/>
            <person name="Hong S.-B."/>
            <person name="Kwon S.-W."/>
        </authorList>
    </citation>
    <scope>NUCLEOTIDE SEQUENCE [LARGE SCALE GENOMIC DNA]</scope>
    <source>
        <strain evidence="9 10">KACC 19306</strain>
    </source>
</reference>
<dbReference type="InterPro" id="IPR004680">
    <property type="entry name" value="Cit_transptr-like_dom"/>
</dbReference>
<feature type="domain" description="RCK C-terminal" evidence="8">
    <location>
        <begin position="229"/>
        <end position="318"/>
    </location>
</feature>
<feature type="transmembrane region" description="Helical" evidence="7">
    <location>
        <begin position="174"/>
        <end position="195"/>
    </location>
</feature>
<gene>
    <name evidence="9" type="ORF">FLP10_13880</name>
</gene>
<proteinExistence type="predicted"/>
<feature type="transmembrane region" description="Helical" evidence="7">
    <location>
        <begin position="336"/>
        <end position="353"/>
    </location>
</feature>
<keyword evidence="3 7" id="KW-0812">Transmembrane</keyword>
<keyword evidence="10" id="KW-1185">Reference proteome</keyword>
<evidence type="ECO:0000256" key="7">
    <source>
        <dbReference type="SAM" id="Phobius"/>
    </source>
</evidence>
<keyword evidence="2" id="KW-0813">Transport</keyword>
<dbReference type="InterPro" id="IPR036721">
    <property type="entry name" value="RCK_C_sf"/>
</dbReference>
<evidence type="ECO:0000256" key="2">
    <source>
        <dbReference type="ARBA" id="ARBA00022448"/>
    </source>
</evidence>
<dbReference type="PROSITE" id="PS51202">
    <property type="entry name" value="RCK_C"/>
    <property type="match status" value="1"/>
</dbReference>
<dbReference type="PANTHER" id="PTHR43652">
    <property type="entry name" value="BASIC AMINO ACID ANTIPORTER YFCC-RELATED"/>
    <property type="match status" value="1"/>
</dbReference>
<dbReference type="Pfam" id="PF03600">
    <property type="entry name" value="CitMHS"/>
    <property type="match status" value="1"/>
</dbReference>
<dbReference type="RefSeq" id="WP_149161408.1">
    <property type="nucleotide sequence ID" value="NZ_CP043505.1"/>
</dbReference>
<evidence type="ECO:0000256" key="1">
    <source>
        <dbReference type="ARBA" id="ARBA00004141"/>
    </source>
</evidence>
<dbReference type="OrthoDB" id="9809303at2"/>
<feature type="transmembrane region" description="Helical" evidence="7">
    <location>
        <begin position="468"/>
        <end position="492"/>
    </location>
</feature>
<protein>
    <submittedName>
        <fullName evidence="9">SLC13/DASS family transporter</fullName>
    </submittedName>
</protein>
<dbReference type="AlphaFoldDB" id="A0A5C1YGV0"/>
<feature type="transmembrane region" description="Helical" evidence="7">
    <location>
        <begin position="445"/>
        <end position="462"/>
    </location>
</feature>
<dbReference type="CDD" id="cd01115">
    <property type="entry name" value="SLC13_permease"/>
    <property type="match status" value="1"/>
</dbReference>
<feature type="transmembrane region" description="Helical" evidence="7">
    <location>
        <begin position="504"/>
        <end position="527"/>
    </location>
</feature>
<feature type="transmembrane region" description="Helical" evidence="7">
    <location>
        <begin position="414"/>
        <end position="438"/>
    </location>
</feature>
<comment type="subcellular location">
    <subcellularLocation>
        <location evidence="1">Membrane</location>
        <topology evidence="1">Multi-pass membrane protein</topology>
    </subcellularLocation>
</comment>
<feature type="transmembrane region" description="Helical" evidence="7">
    <location>
        <begin position="27"/>
        <end position="44"/>
    </location>
</feature>
<sequence>MDPAIATLAILAIAIVAFVSGRVPIGIVAIGVAIALWATGVLTLPEALAGFGDPTVLFIASLFVVSEALDATGVTAWVGRQVIGRAGVRRGRLTAVIALIVAVLAAFISINGAVAALLPVVVVVAARAKIVPSRLLIPVAFAASAGSLLTLAGTPVNPLVSDTAVAAGGRAFGFFEFALIGVPIVLCTTAIVALAGGRLLPERRPATVEGSRDTEEAARTFRDEYAVSLDTTSLFTADEGVTEVLIAPRSPLIGRRVCAGMRTLREDLLILAVRRGDDGGPNATQADPAGYLTLRAGDAVLVQGPWPALERYVQSPEVIAVSAPGTLQRGVPFSRGAWRSVIILAAMVVLLATGLVPPAVAGLAAAGALVLTGVLSVPQVYRSISWTTVVLIAGMIPLSTAIVSTGAAEWFADLAVAMTGGASPHLVLLVLCVVTVALGQFISNVATVLVVAPIAVSVSAMLDVSVQPFMMALTVAGAAAFLTPIATPVNLMVMQPGGYRFGDYWRLGLPLAIVFIAFAVLVVPLIWPF</sequence>
<dbReference type="InterPro" id="IPR051679">
    <property type="entry name" value="DASS-Related_Transporters"/>
</dbReference>
<accession>A0A5C1YGV0</accession>
<feature type="transmembrane region" description="Helical" evidence="7">
    <location>
        <begin position="97"/>
        <end position="123"/>
    </location>
</feature>
<dbReference type="PANTHER" id="PTHR43652:SF2">
    <property type="entry name" value="BASIC AMINO ACID ANTIPORTER YFCC-RELATED"/>
    <property type="match status" value="1"/>
</dbReference>
<dbReference type="GO" id="GO:0005886">
    <property type="term" value="C:plasma membrane"/>
    <property type="evidence" value="ECO:0007669"/>
    <property type="project" value="TreeGrafter"/>
</dbReference>
<name>A0A5C1YGV0_9MICO</name>
<evidence type="ECO:0000256" key="6">
    <source>
        <dbReference type="ARBA" id="ARBA00023136"/>
    </source>
</evidence>
<evidence type="ECO:0000313" key="9">
    <source>
        <dbReference type="EMBL" id="QEO15394.1"/>
    </source>
</evidence>
<feature type="transmembrane region" description="Helical" evidence="7">
    <location>
        <begin position="135"/>
        <end position="154"/>
    </location>
</feature>
<keyword evidence="6 7" id="KW-0472">Membrane</keyword>
<dbReference type="EMBL" id="CP043505">
    <property type="protein sequence ID" value="QEO15394.1"/>
    <property type="molecule type" value="Genomic_DNA"/>
</dbReference>
<dbReference type="KEGG" id="ail:FLP10_13880"/>